<gene>
    <name evidence="2" type="ORF">HUK38_04160</name>
</gene>
<feature type="non-terminal residue" evidence="2">
    <location>
        <position position="1"/>
    </location>
</feature>
<feature type="domain" description="DUF4351" evidence="1">
    <location>
        <begin position="2"/>
        <end position="53"/>
    </location>
</feature>
<dbReference type="Proteomes" id="UP000548632">
    <property type="component" value="Unassembled WGS sequence"/>
</dbReference>
<comment type="caution">
    <text evidence="2">The sequence shown here is derived from an EMBL/GenBank/DDBJ whole genome shotgun (WGS) entry which is preliminary data.</text>
</comment>
<dbReference type="Pfam" id="PF14261">
    <property type="entry name" value="DUF4351"/>
    <property type="match status" value="1"/>
</dbReference>
<proteinExistence type="predicted"/>
<evidence type="ECO:0000259" key="1">
    <source>
        <dbReference type="Pfam" id="PF14261"/>
    </source>
</evidence>
<organism evidence="2 3">
    <name type="scientific">Thiospirillum jenense</name>
    <dbReference type="NCBI Taxonomy" id="1653858"/>
    <lineage>
        <taxon>Bacteria</taxon>
        <taxon>Pseudomonadati</taxon>
        <taxon>Pseudomonadota</taxon>
        <taxon>Gammaproteobacteria</taxon>
        <taxon>Chromatiales</taxon>
        <taxon>Chromatiaceae</taxon>
        <taxon>Thiospirillum</taxon>
    </lineage>
</organism>
<reference evidence="2 3" key="1">
    <citation type="journal article" date="2020" name="Arch. Microbiol.">
        <title>The genome sequence of the giant phototrophic gammaproteobacterium Thiospirillum jenense gives insight into its physiological properties and phylogenetic relationships.</title>
        <authorList>
            <person name="Imhoff J.F."/>
            <person name="Meyer T.E."/>
            <person name="Kyndt J.A."/>
        </authorList>
    </citation>
    <scope>NUCLEOTIDE SEQUENCE [LARGE SCALE GENOMIC DNA]</scope>
    <source>
        <strain evidence="2 3">DSM 216</strain>
    </source>
</reference>
<evidence type="ECO:0000313" key="3">
    <source>
        <dbReference type="Proteomes" id="UP000548632"/>
    </source>
</evidence>
<dbReference type="InterPro" id="IPR025587">
    <property type="entry name" value="DUF4351"/>
</dbReference>
<accession>A0A839H6R8</accession>
<dbReference type="RefSeq" id="WP_182582778.1">
    <property type="nucleotide sequence ID" value="NZ_JABVCQ010000007.1"/>
</dbReference>
<protein>
    <submittedName>
        <fullName evidence="2">DUF4351 domain-containing protein</fullName>
    </submittedName>
</protein>
<sequence length="57" mass="6655">LQKTRTILNKLLRRRFGDLPDWAVNRLEQANTEQLELWAEQIFDANDLAALLNMTAD</sequence>
<evidence type="ECO:0000313" key="2">
    <source>
        <dbReference type="EMBL" id="MBB1125425.1"/>
    </source>
</evidence>
<dbReference type="EMBL" id="JABVCQ010000007">
    <property type="protein sequence ID" value="MBB1125425.1"/>
    <property type="molecule type" value="Genomic_DNA"/>
</dbReference>
<dbReference type="AlphaFoldDB" id="A0A839H6R8"/>
<keyword evidence="3" id="KW-1185">Reference proteome</keyword>
<name>A0A839H6R8_9GAMM</name>